<feature type="transmembrane region" description="Helical" evidence="7">
    <location>
        <begin position="272"/>
        <end position="291"/>
    </location>
</feature>
<feature type="region of interest" description="Disordered" evidence="6">
    <location>
        <begin position="1"/>
        <end position="46"/>
    </location>
</feature>
<dbReference type="InterPro" id="IPR007168">
    <property type="entry name" value="Phageshock_PspC_N"/>
</dbReference>
<evidence type="ECO:0000313" key="9">
    <source>
        <dbReference type="EMBL" id="MFC3689067.1"/>
    </source>
</evidence>
<feature type="region of interest" description="Disordered" evidence="6">
    <location>
        <begin position="190"/>
        <end position="271"/>
    </location>
</feature>
<comment type="caution">
    <text evidence="9">The sequence shown here is derived from an EMBL/GenBank/DDBJ whole genome shotgun (WGS) entry which is preliminary data.</text>
</comment>
<evidence type="ECO:0000256" key="7">
    <source>
        <dbReference type="SAM" id="Phobius"/>
    </source>
</evidence>
<evidence type="ECO:0000256" key="6">
    <source>
        <dbReference type="SAM" id="MobiDB-lite"/>
    </source>
</evidence>
<accession>A0ABV7WJC9</accession>
<dbReference type="InterPro" id="IPR052027">
    <property type="entry name" value="PspC"/>
</dbReference>
<feature type="compositionally biased region" description="Low complexity" evidence="6">
    <location>
        <begin position="210"/>
        <end position="229"/>
    </location>
</feature>
<keyword evidence="3 7" id="KW-0812">Transmembrane</keyword>
<keyword evidence="2" id="KW-1003">Cell membrane</keyword>
<keyword evidence="4 7" id="KW-1133">Transmembrane helix</keyword>
<keyword evidence="10" id="KW-1185">Reference proteome</keyword>
<dbReference type="EMBL" id="JBHRWW010000007">
    <property type="protein sequence ID" value="MFC3689067.1"/>
    <property type="molecule type" value="Genomic_DNA"/>
</dbReference>
<feature type="domain" description="Phage shock protein PspC N-terminal" evidence="8">
    <location>
        <begin position="58"/>
        <end position="112"/>
    </location>
</feature>
<feature type="transmembrane region" description="Helical" evidence="7">
    <location>
        <begin position="303"/>
        <end position="323"/>
    </location>
</feature>
<keyword evidence="5 7" id="KW-0472">Membrane</keyword>
<evidence type="ECO:0000256" key="4">
    <source>
        <dbReference type="ARBA" id="ARBA00022989"/>
    </source>
</evidence>
<dbReference type="PANTHER" id="PTHR33885:SF3">
    <property type="entry name" value="PHAGE SHOCK PROTEIN C"/>
    <property type="match status" value="1"/>
</dbReference>
<feature type="compositionally biased region" description="Low complexity" evidence="6">
    <location>
        <begin position="1"/>
        <end position="13"/>
    </location>
</feature>
<evidence type="ECO:0000259" key="8">
    <source>
        <dbReference type="Pfam" id="PF04024"/>
    </source>
</evidence>
<reference evidence="10" key="1">
    <citation type="journal article" date="2019" name="Int. J. Syst. Evol. Microbiol.">
        <title>The Global Catalogue of Microorganisms (GCM) 10K type strain sequencing project: providing services to taxonomists for standard genome sequencing and annotation.</title>
        <authorList>
            <consortium name="The Broad Institute Genomics Platform"/>
            <consortium name="The Broad Institute Genome Sequencing Center for Infectious Disease"/>
            <person name="Wu L."/>
            <person name="Ma J."/>
        </authorList>
    </citation>
    <scope>NUCLEOTIDE SEQUENCE [LARGE SCALE GENOMIC DNA]</scope>
    <source>
        <strain evidence="10">NCAIM B.02333</strain>
    </source>
</reference>
<evidence type="ECO:0000313" key="10">
    <source>
        <dbReference type="Proteomes" id="UP001595685"/>
    </source>
</evidence>
<evidence type="ECO:0000256" key="1">
    <source>
        <dbReference type="ARBA" id="ARBA00004162"/>
    </source>
</evidence>
<dbReference type="Pfam" id="PF04024">
    <property type="entry name" value="PspC"/>
    <property type="match status" value="1"/>
</dbReference>
<dbReference type="Proteomes" id="UP001595685">
    <property type="component" value="Unassembled WGS sequence"/>
</dbReference>
<sequence length="476" mass="47228">MTESTGTPPADATTPPPAPGPPPGGPTPSGPTPSGPTPGGPTSRGADQLWDVLRRSGVRRPLDDRWLGGVCSGVARRLGIDPVLLRVLLAASLLLGGVGLVAYGLALVLLPDHDGRIELERASRGDLTGTAVGAVALVVLAVVTPSPWGLFAGGDLVSGGDVVGAIVVGTLLLVGLALLPQLRGLVDKATGPSPQPGQTWAGQSAWASETDWTSWTGGGTTTTAATADGNPGSGSTAWAAPATTYGRSSYGAPPAPRPPRPVRAGRKGPGPALSAAATGAAVVAAGAAWLVADAGLVEGRPAVLAACAALVVLGLVLVGLGVAGRRDGGVGFTTFLVLLAVVAALLVPSWRTSQVAGERTWAPDDVREARLGGSVGLGDGYLDLSGLEDLPSGAAVEVPVRVGIGELTVLVPEGMDVRVDAGAVVGGTRVGEDGTGDGESDGGLALDRRLLDADDPQVVVDAFVGIGTVVVLEVEQ</sequence>
<feature type="compositionally biased region" description="Pro residues" evidence="6">
    <location>
        <begin position="14"/>
        <end position="39"/>
    </location>
</feature>
<proteinExistence type="predicted"/>
<feature type="transmembrane region" description="Helical" evidence="7">
    <location>
        <begin position="162"/>
        <end position="179"/>
    </location>
</feature>
<gene>
    <name evidence="9" type="ORF">ACFOLH_12010</name>
</gene>
<feature type="transmembrane region" description="Helical" evidence="7">
    <location>
        <begin position="330"/>
        <end position="350"/>
    </location>
</feature>
<protein>
    <submittedName>
        <fullName evidence="9">PspC domain-containing protein</fullName>
    </submittedName>
</protein>
<feature type="compositionally biased region" description="Polar residues" evidence="6">
    <location>
        <begin position="196"/>
        <end position="207"/>
    </location>
</feature>
<evidence type="ECO:0000256" key="5">
    <source>
        <dbReference type="ARBA" id="ARBA00023136"/>
    </source>
</evidence>
<feature type="transmembrane region" description="Helical" evidence="7">
    <location>
        <begin position="87"/>
        <end position="110"/>
    </location>
</feature>
<evidence type="ECO:0000256" key="2">
    <source>
        <dbReference type="ARBA" id="ARBA00022475"/>
    </source>
</evidence>
<organism evidence="9 10">
    <name type="scientific">Aquipuribacter hungaricus</name>
    <dbReference type="NCBI Taxonomy" id="545624"/>
    <lineage>
        <taxon>Bacteria</taxon>
        <taxon>Bacillati</taxon>
        <taxon>Actinomycetota</taxon>
        <taxon>Actinomycetes</taxon>
        <taxon>Micrococcales</taxon>
        <taxon>Intrasporangiaceae</taxon>
        <taxon>Aquipuribacter</taxon>
    </lineage>
</organism>
<name>A0ABV7WJC9_9MICO</name>
<dbReference type="PANTHER" id="PTHR33885">
    <property type="entry name" value="PHAGE SHOCK PROTEIN C"/>
    <property type="match status" value="1"/>
</dbReference>
<feature type="transmembrane region" description="Helical" evidence="7">
    <location>
        <begin position="131"/>
        <end position="150"/>
    </location>
</feature>
<comment type="subcellular location">
    <subcellularLocation>
        <location evidence="1">Cell membrane</location>
        <topology evidence="1">Single-pass membrane protein</topology>
    </subcellularLocation>
</comment>
<evidence type="ECO:0000256" key="3">
    <source>
        <dbReference type="ARBA" id="ARBA00022692"/>
    </source>
</evidence>
<dbReference type="RefSeq" id="WP_376985552.1">
    <property type="nucleotide sequence ID" value="NZ_JBHRWW010000007.1"/>
</dbReference>